<evidence type="ECO:0000313" key="3">
    <source>
        <dbReference type="Proteomes" id="UP000094569"/>
    </source>
</evidence>
<keyword evidence="3" id="KW-1185">Reference proteome</keyword>
<dbReference type="AlphaFoldDB" id="A0A1E3BIQ9"/>
<dbReference type="VEuPathDB" id="FungiDB:SI65_03898"/>
<feature type="region of interest" description="Disordered" evidence="1">
    <location>
        <begin position="88"/>
        <end position="147"/>
    </location>
</feature>
<feature type="compositionally biased region" description="Low complexity" evidence="1">
    <location>
        <begin position="11"/>
        <end position="26"/>
    </location>
</feature>
<feature type="compositionally biased region" description="Acidic residues" evidence="1">
    <location>
        <begin position="89"/>
        <end position="105"/>
    </location>
</feature>
<sequence>MYIEPSLMPRASTTSMPATTTTTTTTPTKMDTLHAQEEEMNATLQEALTCTTCTLRLTKASMRRDLEAGVYDPSRDPPFLHLHAKAYSSEEDGDDHDSDYFDSDDSASASRSENQSDSGCYSEEDDDEDDDEEWDEGEGISPLSKPTRKQIPRYARLITPLQRLSYQSCVSDVHDQGRKQGLEPVKAVKNDEEDEDRRFAYYQVDYHIRLHDRARCSMLTLCRDIEDVRQLRGWEVEIRQLDAAEAGVVDYSDPTTTSTTTAAAATTTSAENELFTVHQTALWKRRWRLRQRRVNEARRKWAQIMAERKRQREQLLLERRKMFRAKVKLYTWKEGDKVMLRELDL</sequence>
<gene>
    <name evidence="2" type="ORF">SI65_03898</name>
</gene>
<comment type="caution">
    <text evidence="2">The sequence shown here is derived from an EMBL/GenBank/DDBJ whole genome shotgun (WGS) entry which is preliminary data.</text>
</comment>
<protein>
    <submittedName>
        <fullName evidence="2">Uncharacterized protein</fullName>
    </submittedName>
</protein>
<dbReference type="EMBL" id="JXNT01000003">
    <property type="protein sequence ID" value="ODM20845.1"/>
    <property type="molecule type" value="Genomic_DNA"/>
</dbReference>
<accession>A0A1E3BIQ9</accession>
<proteinExistence type="predicted"/>
<dbReference type="OrthoDB" id="4226302at2759"/>
<evidence type="ECO:0000256" key="1">
    <source>
        <dbReference type="SAM" id="MobiDB-lite"/>
    </source>
</evidence>
<evidence type="ECO:0000313" key="2">
    <source>
        <dbReference type="EMBL" id="ODM20845.1"/>
    </source>
</evidence>
<feature type="compositionally biased region" description="Acidic residues" evidence="1">
    <location>
        <begin position="122"/>
        <end position="138"/>
    </location>
</feature>
<name>A0A1E3BIQ9_ASPCR</name>
<dbReference type="Proteomes" id="UP000094569">
    <property type="component" value="Unassembled WGS sequence"/>
</dbReference>
<feature type="region of interest" description="Disordered" evidence="1">
    <location>
        <begin position="1"/>
        <end position="26"/>
    </location>
</feature>
<reference evidence="2 3" key="1">
    <citation type="journal article" date="2016" name="BMC Genomics">
        <title>Comparative genomic and transcriptomic analyses of the Fuzhuan brick tea-fermentation fungus Aspergillus cristatus.</title>
        <authorList>
            <person name="Ge Y."/>
            <person name="Wang Y."/>
            <person name="Liu Y."/>
            <person name="Tan Y."/>
            <person name="Ren X."/>
            <person name="Zhang X."/>
            <person name="Hyde K.D."/>
            <person name="Liu Y."/>
            <person name="Liu Z."/>
        </authorList>
    </citation>
    <scope>NUCLEOTIDE SEQUENCE [LARGE SCALE GENOMIC DNA]</scope>
    <source>
        <strain evidence="2 3">GZAAS20.1005</strain>
    </source>
</reference>
<organism evidence="2 3">
    <name type="scientific">Aspergillus cristatus</name>
    <name type="common">Chinese Fuzhuan brick tea-fermentation fungus</name>
    <name type="synonym">Eurotium cristatum</name>
    <dbReference type="NCBI Taxonomy" id="573508"/>
    <lineage>
        <taxon>Eukaryota</taxon>
        <taxon>Fungi</taxon>
        <taxon>Dikarya</taxon>
        <taxon>Ascomycota</taxon>
        <taxon>Pezizomycotina</taxon>
        <taxon>Eurotiomycetes</taxon>
        <taxon>Eurotiomycetidae</taxon>
        <taxon>Eurotiales</taxon>
        <taxon>Aspergillaceae</taxon>
        <taxon>Aspergillus</taxon>
        <taxon>Aspergillus subgen. Aspergillus</taxon>
    </lineage>
</organism>